<dbReference type="InterPro" id="IPR005162">
    <property type="entry name" value="Retrotrans_gag_dom"/>
</dbReference>
<evidence type="ECO:0000259" key="1">
    <source>
        <dbReference type="Pfam" id="PF03732"/>
    </source>
</evidence>
<organism evidence="2 3">
    <name type="scientific">Mucuna pruriens</name>
    <name type="common">Velvet bean</name>
    <name type="synonym">Dolichos pruriens</name>
    <dbReference type="NCBI Taxonomy" id="157652"/>
    <lineage>
        <taxon>Eukaryota</taxon>
        <taxon>Viridiplantae</taxon>
        <taxon>Streptophyta</taxon>
        <taxon>Embryophyta</taxon>
        <taxon>Tracheophyta</taxon>
        <taxon>Spermatophyta</taxon>
        <taxon>Magnoliopsida</taxon>
        <taxon>eudicotyledons</taxon>
        <taxon>Gunneridae</taxon>
        <taxon>Pentapetalae</taxon>
        <taxon>rosids</taxon>
        <taxon>fabids</taxon>
        <taxon>Fabales</taxon>
        <taxon>Fabaceae</taxon>
        <taxon>Papilionoideae</taxon>
        <taxon>50 kb inversion clade</taxon>
        <taxon>NPAAA clade</taxon>
        <taxon>indigoferoid/millettioid clade</taxon>
        <taxon>Phaseoleae</taxon>
        <taxon>Mucuna</taxon>
    </lineage>
</organism>
<protein>
    <recommendedName>
        <fullName evidence="1">Retrotransposon gag domain-containing protein</fullName>
    </recommendedName>
</protein>
<reference evidence="2" key="1">
    <citation type="submission" date="2018-05" db="EMBL/GenBank/DDBJ databases">
        <title>Draft genome of Mucuna pruriens seed.</title>
        <authorList>
            <person name="Nnadi N.E."/>
            <person name="Vos R."/>
            <person name="Hasami M.H."/>
            <person name="Devisetty U.K."/>
            <person name="Aguiy J.C."/>
        </authorList>
    </citation>
    <scope>NUCLEOTIDE SEQUENCE [LARGE SCALE GENOMIC DNA]</scope>
    <source>
        <strain evidence="2">JCA_2017</strain>
    </source>
</reference>
<accession>A0A371I0W4</accession>
<dbReference type="Pfam" id="PF03732">
    <property type="entry name" value="Retrotrans_gag"/>
    <property type="match status" value="1"/>
</dbReference>
<dbReference type="Proteomes" id="UP000257109">
    <property type="component" value="Unassembled WGS sequence"/>
</dbReference>
<dbReference type="AlphaFoldDB" id="A0A371I0W4"/>
<feature type="domain" description="Retrotransposon gag" evidence="1">
    <location>
        <begin position="262"/>
        <end position="317"/>
    </location>
</feature>
<dbReference type="PANTHER" id="PTHR33223">
    <property type="entry name" value="CCHC-TYPE DOMAIN-CONTAINING PROTEIN"/>
    <property type="match status" value="1"/>
</dbReference>
<feature type="non-terminal residue" evidence="2">
    <location>
        <position position="1"/>
    </location>
</feature>
<comment type="caution">
    <text evidence="2">The sequence shown here is derived from an EMBL/GenBank/DDBJ whole genome shotgun (WGS) entry which is preliminary data.</text>
</comment>
<gene>
    <name evidence="2" type="ORF">CR513_07076</name>
</gene>
<sequence length="498" mass="58560">MAKWLGISNDFCLKAILYYKLYKRRYKDTKYSQPYTLPSRQLVSQYTIGPLWLSHRYHMVLPFEMCYRKKFFFNLKHFLWDKSYFYKRCRDDIYRCVAKEKVLPILNSCHSFTYRGYANTSRMLLVTNVIGNISRKHEMPLNKVLEVKTFYVWGINYIGLFPPQSCKYILVEAISSQTCNAKTMIKLFESIIFPRFGVLRAIINDGDFYFIGRQFEALLRKYKYPQLEPTQSYELKFGLIHWLPKFHGLACEDPHKHQNEFHVISRTTTIQKEICGIRKHSRETLHNYWERFNKLCVTCLHHQISEQLLIQYFYEGLMMMDRNMIDAISDGALMDKTPAAARYLILNMASNTQQFGTREVDTSRVENQLTKLTSLVRKLAIRQHQQSAQLRVCGICTSVEHPTDMCPTLQEIELDSAECVRAIGGYHMIVNSSRGSSTSQVQVKGNIKPRDSNPPKACQFRTRIAISNWFQNIKHHHSASNINSKLYHRKIHFQWKNG</sequence>
<dbReference type="EMBL" id="QJKJ01001231">
    <property type="protein sequence ID" value="RDY08677.1"/>
    <property type="molecule type" value="Genomic_DNA"/>
</dbReference>
<evidence type="ECO:0000313" key="2">
    <source>
        <dbReference type="EMBL" id="RDY08677.1"/>
    </source>
</evidence>
<keyword evidence="3" id="KW-1185">Reference proteome</keyword>
<evidence type="ECO:0000313" key="3">
    <source>
        <dbReference type="Proteomes" id="UP000257109"/>
    </source>
</evidence>
<dbReference type="PANTHER" id="PTHR33223:SF3">
    <property type="match status" value="1"/>
</dbReference>
<name>A0A371I0W4_MUCPR</name>
<proteinExistence type="predicted"/>